<feature type="binding site" evidence="9">
    <location>
        <position position="438"/>
    </location>
    <ligand>
        <name>Zn(2+)</name>
        <dbReference type="ChEBI" id="CHEBI:29105"/>
    </ligand>
</feature>
<keyword evidence="4" id="KW-0378">Hydrolase</keyword>
<dbReference type="PROSITE" id="PS51131">
    <property type="entry name" value="ZN_HOOK"/>
    <property type="match status" value="1"/>
</dbReference>
<dbReference type="PANTHER" id="PTHR32114:SF2">
    <property type="entry name" value="ABC TRANSPORTER ABCH.3"/>
    <property type="match status" value="1"/>
</dbReference>
<evidence type="ECO:0000259" key="11">
    <source>
        <dbReference type="PROSITE" id="PS51131"/>
    </source>
</evidence>
<evidence type="ECO:0000256" key="9">
    <source>
        <dbReference type="PROSITE-ProRule" id="PRU00471"/>
    </source>
</evidence>
<dbReference type="InterPro" id="IPR038729">
    <property type="entry name" value="Rad50/SbcC_AAA"/>
</dbReference>
<dbReference type="GO" id="GO:0016887">
    <property type="term" value="F:ATP hydrolysis activity"/>
    <property type="evidence" value="ECO:0007669"/>
    <property type="project" value="InterPro"/>
</dbReference>
<dbReference type="EMBL" id="CP002100">
    <property type="protein sequence ID" value="ADN50574.1"/>
    <property type="molecule type" value="Genomic_DNA"/>
</dbReference>
<feature type="coiled-coil region" evidence="10">
    <location>
        <begin position="323"/>
        <end position="389"/>
    </location>
</feature>
<sequence length="826" mass="95852">MRVKVRISELTIRDFRGFRGEHRVVFNDGINIIHGPVGSGKTSIVQAIEYALYGTQLEVKERVSKLADLINEDSNSSLVKLVLTNGVEIVRELKRSGETARESPIAMINGTRYKGDDVNPKIIEFLGVDDDDFERFVLVTHRTLEALVYGSITKRSIFIDKLFGLEILDNLNKSLPMSQLEELINRLRQRLASVKELPEIIVKYGSIEKAREKVRELREEIDKLRKEEEELSNTYNDLLKRREEILKNFKGVEEVYSNYIAIRIRRENLEQELERVGVKEVNETSIRLRLERLRDSLIEKLEEYALVKEADEVSKLVITNDNLAEAAENIYKAFEELAKLKDKLVEDREYLSNVRNDLEIQSESLKASLRELEARLSQEESRVREYRALVSKYGEPIKVRKDIEELRSRLEKLSSEESFRISLLNVLQYILSNHEERCPVCNRPLSEEDYENIKRRIEELSKGRNDEIEEIRNKLNELEKVLTNMETLLPIVNDYEATVERARDVRSRFEAVVSKLETIERSIRDIDRRIQALTRFVDEFRAEIDDIDRAISYLRKYRELNSLKQQEEELRQQLSNLGIDTKTVTSIEDQIRYLDERLTQVRAKLGDDSAELSRLELALSSLGFDKEDPSVLRRRLDFLEDFYNRLVRIRAGIREVQARVRDEMIKIVRDNVGAIFKLLYPYNDLEGAGIEVTVRDRGVVGVVSEYTLYAIRPGGRKVTISRLSDGQRLTITLSFLLSVYRATNHNVDFLLMDEPIPYVDVNIRRAFAALLTRFVSEGLVGQVIITTQSEDLVNDIVKAAEETNVKYSVIRLIKEGNERRIIQGTD</sequence>
<dbReference type="GO" id="GO:0006302">
    <property type="term" value="P:double-strand break repair"/>
    <property type="evidence" value="ECO:0007669"/>
    <property type="project" value="InterPro"/>
</dbReference>
<dbReference type="SUPFAM" id="SSF58100">
    <property type="entry name" value="Bacterial hemolysins"/>
    <property type="match status" value="1"/>
</dbReference>
<dbReference type="SUPFAM" id="SSF52540">
    <property type="entry name" value="P-loop containing nucleoside triphosphate hydrolases"/>
    <property type="match status" value="1"/>
</dbReference>
<feature type="coiled-coil region" evidence="10">
    <location>
        <begin position="553"/>
        <end position="580"/>
    </location>
</feature>
<feature type="coiled-coil region" evidence="10">
    <location>
        <begin position="450"/>
        <end position="488"/>
    </location>
</feature>
<organism evidence="12 13">
    <name type="scientific">Vulcanisaeta distributa (strain DSM 14429 / JCM 11212 / NBRC 100878 / IC-017)</name>
    <dbReference type="NCBI Taxonomy" id="572478"/>
    <lineage>
        <taxon>Archaea</taxon>
        <taxon>Thermoproteota</taxon>
        <taxon>Thermoprotei</taxon>
        <taxon>Thermoproteales</taxon>
        <taxon>Thermoproteaceae</taxon>
        <taxon>Vulcanisaeta</taxon>
    </lineage>
</organism>
<dbReference type="eggNOG" id="arCOG00368">
    <property type="taxonomic scope" value="Archaea"/>
</dbReference>
<dbReference type="GO" id="GO:0046872">
    <property type="term" value="F:metal ion binding"/>
    <property type="evidence" value="ECO:0007669"/>
    <property type="project" value="UniProtKB-UniRule"/>
</dbReference>
<dbReference type="Proteomes" id="UP000006681">
    <property type="component" value="Chromosome"/>
</dbReference>
<protein>
    <submittedName>
        <fullName evidence="12">SMC domain protein</fullName>
    </submittedName>
</protein>
<evidence type="ECO:0000256" key="5">
    <source>
        <dbReference type="ARBA" id="ARBA00022833"/>
    </source>
</evidence>
<dbReference type="GO" id="GO:0005524">
    <property type="term" value="F:ATP binding"/>
    <property type="evidence" value="ECO:0007669"/>
    <property type="project" value="UniProtKB-KW"/>
</dbReference>
<evidence type="ECO:0000256" key="3">
    <source>
        <dbReference type="ARBA" id="ARBA00022763"/>
    </source>
</evidence>
<reference evidence="12 13" key="1">
    <citation type="journal article" date="2010" name="Stand. Genomic Sci.">
        <title>Complete genome sequence of Vulcanisaeta distributa type strain (IC-017).</title>
        <authorList>
            <person name="Mavromatis K."/>
            <person name="Sikorski J."/>
            <person name="Pabst E."/>
            <person name="Teshima H."/>
            <person name="Lapidus A."/>
            <person name="Lucas S."/>
            <person name="Nolan M."/>
            <person name="Glavina Del Rio T."/>
            <person name="Cheng J.F."/>
            <person name="Bruce D."/>
            <person name="Goodwin L."/>
            <person name="Pitluck S."/>
            <person name="Liolios K."/>
            <person name="Ivanova N."/>
            <person name="Mikhailova N."/>
            <person name="Pati A."/>
            <person name="Chen A."/>
            <person name="Palaniappan K."/>
            <person name="Land M."/>
            <person name="Hauser L."/>
            <person name="Chang Y.J."/>
            <person name="Jeffries C.D."/>
            <person name="Rohde M."/>
            <person name="Spring S."/>
            <person name="Goker M."/>
            <person name="Wirth R."/>
            <person name="Woyke T."/>
            <person name="Bristow J."/>
            <person name="Eisen J.A."/>
            <person name="Markowitz V."/>
            <person name="Hugenholtz P."/>
            <person name="Klenk H.P."/>
            <person name="Kyrpides N.C."/>
        </authorList>
    </citation>
    <scope>NUCLEOTIDE SEQUENCE [LARGE SCALE GENOMIC DNA]</scope>
    <source>
        <strain evidence="13">DSM 14429 / JCM 11212 / NBRC 100878 / IC-017</strain>
    </source>
</reference>
<evidence type="ECO:0000256" key="7">
    <source>
        <dbReference type="ARBA" id="ARBA00023054"/>
    </source>
</evidence>
<evidence type="ECO:0000256" key="6">
    <source>
        <dbReference type="ARBA" id="ARBA00022840"/>
    </source>
</evidence>
<keyword evidence="5 9" id="KW-0862">Zinc</keyword>
<feature type="coiled-coil region" evidence="10">
    <location>
        <begin position="177"/>
        <end position="248"/>
    </location>
</feature>
<evidence type="ECO:0000313" key="12">
    <source>
        <dbReference type="EMBL" id="ADN50574.1"/>
    </source>
</evidence>
<evidence type="ECO:0000313" key="13">
    <source>
        <dbReference type="Proteomes" id="UP000006681"/>
    </source>
</evidence>
<keyword evidence="13" id="KW-1185">Reference proteome</keyword>
<keyword evidence="8" id="KW-0234">DNA repair</keyword>
<evidence type="ECO:0000256" key="2">
    <source>
        <dbReference type="ARBA" id="ARBA00022741"/>
    </source>
</evidence>
<dbReference type="PANTHER" id="PTHR32114">
    <property type="entry name" value="ABC TRANSPORTER ABCH.3"/>
    <property type="match status" value="1"/>
</dbReference>
<dbReference type="Gene3D" id="1.10.287.510">
    <property type="entry name" value="Helix hairpin bin"/>
    <property type="match status" value="1"/>
</dbReference>
<gene>
    <name evidence="12" type="ordered locus">Vdis_1188</name>
</gene>
<keyword evidence="7 10" id="KW-0175">Coiled coil</keyword>
<keyword evidence="3" id="KW-0227">DNA damage</keyword>
<proteinExistence type="predicted"/>
<evidence type="ECO:0000256" key="10">
    <source>
        <dbReference type="SAM" id="Coils"/>
    </source>
</evidence>
<evidence type="ECO:0000256" key="4">
    <source>
        <dbReference type="ARBA" id="ARBA00022801"/>
    </source>
</evidence>
<evidence type="ECO:0000256" key="8">
    <source>
        <dbReference type="ARBA" id="ARBA00023204"/>
    </source>
</evidence>
<dbReference type="InterPro" id="IPR013134">
    <property type="entry name" value="Zn_hook_RAD50"/>
</dbReference>
<accession>E1QR04</accession>
<keyword evidence="1 9" id="KW-0479">Metal-binding</keyword>
<dbReference type="Gene3D" id="3.40.50.300">
    <property type="entry name" value="P-loop containing nucleotide triphosphate hydrolases"/>
    <property type="match status" value="2"/>
</dbReference>
<reference evidence="13" key="2">
    <citation type="journal article" date="2010" name="Stand. Genomic Sci.">
        <title>Complete genome sequence of Vulcanisaeta distributa type strain (IC-017T).</title>
        <authorList>
            <person name="Mavromatis K."/>
            <person name="Sikorski J."/>
            <person name="Pabst E."/>
            <person name="Teshima H."/>
            <person name="Lapidus A."/>
            <person name="Lucas S."/>
            <person name="Nolan M."/>
            <person name="Glavina Del Rio T."/>
            <person name="Cheng J."/>
            <person name="Bruce D."/>
            <person name="Goodwin L."/>
            <person name="Pitluck S."/>
            <person name="Liolios K."/>
            <person name="Ivanova N."/>
            <person name="Mikhailova N."/>
            <person name="Pati A."/>
            <person name="Chen A."/>
            <person name="Palaniappan K."/>
            <person name="Land M."/>
            <person name="Hauser L."/>
            <person name="Chang Y."/>
            <person name="Jeffries C."/>
            <person name="Rohde M."/>
            <person name="Spring S."/>
            <person name="Goker M."/>
            <person name="Wirth R."/>
            <person name="Woyke T."/>
            <person name="Bristow J."/>
            <person name="Eisen J."/>
            <person name="Markowitz V."/>
            <person name="Hugenholtz P."/>
            <person name="Klenk H."/>
            <person name="Kyrpides N."/>
        </authorList>
    </citation>
    <scope>NUCLEOTIDE SEQUENCE [LARGE SCALE GENOMIC DNA]</scope>
    <source>
        <strain evidence="13">DSM 14429 / JCM 11212 / NBRC 100878 / IC-017</strain>
    </source>
</reference>
<dbReference type="STRING" id="572478.Vdis_1188"/>
<feature type="domain" description="Zinc-hook" evidence="11">
    <location>
        <begin position="389"/>
        <end position="490"/>
    </location>
</feature>
<dbReference type="HOGENOM" id="CLU_004785_0_2_2"/>
<dbReference type="KEGG" id="vdi:Vdis_1188"/>
<evidence type="ECO:0000256" key="1">
    <source>
        <dbReference type="ARBA" id="ARBA00022723"/>
    </source>
</evidence>
<dbReference type="AlphaFoldDB" id="E1QR04"/>
<name>E1QR04_VULDI</name>
<dbReference type="SUPFAM" id="SSF75712">
    <property type="entry name" value="Rad50 coiled-coil Zn hook"/>
    <property type="match status" value="1"/>
</dbReference>
<feature type="binding site" evidence="9">
    <location>
        <position position="441"/>
    </location>
    <ligand>
        <name>Zn(2+)</name>
        <dbReference type="ChEBI" id="CHEBI:29105"/>
    </ligand>
</feature>
<dbReference type="InterPro" id="IPR027417">
    <property type="entry name" value="P-loop_NTPase"/>
</dbReference>
<dbReference type="Pfam" id="PF13476">
    <property type="entry name" value="AAA_23"/>
    <property type="match status" value="1"/>
</dbReference>
<keyword evidence="6" id="KW-0067">ATP-binding</keyword>
<keyword evidence="2" id="KW-0547">Nucleotide-binding</keyword>